<dbReference type="EMBL" id="JAGQDE010000006">
    <property type="protein sequence ID" value="MBQ0959011.1"/>
    <property type="molecule type" value="Genomic_DNA"/>
</dbReference>
<accession>A0A940YMD9</accession>
<gene>
    <name evidence="2" type="ORF">KAK06_08565</name>
</gene>
<organism evidence="2 3">
    <name type="scientific">Ideonella aquatica</name>
    <dbReference type="NCBI Taxonomy" id="2824119"/>
    <lineage>
        <taxon>Bacteria</taxon>
        <taxon>Pseudomonadati</taxon>
        <taxon>Pseudomonadota</taxon>
        <taxon>Betaproteobacteria</taxon>
        <taxon>Burkholderiales</taxon>
        <taxon>Sphaerotilaceae</taxon>
        <taxon>Ideonella</taxon>
    </lineage>
</organism>
<keyword evidence="3" id="KW-1185">Reference proteome</keyword>
<dbReference type="PANTHER" id="PTHR33525">
    <property type="match status" value="1"/>
</dbReference>
<dbReference type="PANTHER" id="PTHR33525:SF6">
    <property type="entry name" value="HDOD DOMAIN-CONTAINING PROTEIN"/>
    <property type="match status" value="1"/>
</dbReference>
<dbReference type="Proteomes" id="UP000678374">
    <property type="component" value="Unassembled WGS sequence"/>
</dbReference>
<evidence type="ECO:0000313" key="3">
    <source>
        <dbReference type="Proteomes" id="UP000678374"/>
    </source>
</evidence>
<dbReference type="AlphaFoldDB" id="A0A940YMD9"/>
<comment type="caution">
    <text evidence="2">The sequence shown here is derived from an EMBL/GenBank/DDBJ whole genome shotgun (WGS) entry which is preliminary data.</text>
</comment>
<dbReference type="InterPro" id="IPR052340">
    <property type="entry name" value="RNase_Y/CdgJ"/>
</dbReference>
<proteinExistence type="predicted"/>
<evidence type="ECO:0000259" key="1">
    <source>
        <dbReference type="PROSITE" id="PS51833"/>
    </source>
</evidence>
<evidence type="ECO:0000313" key="2">
    <source>
        <dbReference type="EMBL" id="MBQ0959011.1"/>
    </source>
</evidence>
<feature type="domain" description="HDOD" evidence="1">
    <location>
        <begin position="16"/>
        <end position="207"/>
    </location>
</feature>
<dbReference type="PROSITE" id="PS51833">
    <property type="entry name" value="HDOD"/>
    <property type="match status" value="1"/>
</dbReference>
<dbReference type="Gene3D" id="1.10.3210.10">
    <property type="entry name" value="Hypothetical protein af1432"/>
    <property type="match status" value="1"/>
</dbReference>
<protein>
    <submittedName>
        <fullName evidence="2">HDOD domain-containing protein</fullName>
    </submittedName>
</protein>
<dbReference type="InterPro" id="IPR013976">
    <property type="entry name" value="HDOD"/>
</dbReference>
<dbReference type="RefSeq" id="WP_210801532.1">
    <property type="nucleotide sequence ID" value="NZ_JAGQDE010000006.1"/>
</dbReference>
<reference evidence="2" key="1">
    <citation type="submission" date="2021-04" db="EMBL/GenBank/DDBJ databases">
        <title>The genome sequence of Ideonella sp. 4Y11.</title>
        <authorList>
            <person name="Liu Y."/>
        </authorList>
    </citation>
    <scope>NUCLEOTIDE SEQUENCE</scope>
    <source>
        <strain evidence="2">4Y11</strain>
    </source>
</reference>
<dbReference type="Pfam" id="PF08668">
    <property type="entry name" value="HDOD"/>
    <property type="match status" value="1"/>
</dbReference>
<name>A0A940YMD9_9BURK</name>
<dbReference type="SUPFAM" id="SSF109604">
    <property type="entry name" value="HD-domain/PDEase-like"/>
    <property type="match status" value="1"/>
</dbReference>
<sequence length="276" mass="29585">MSAQAARRFFPFNLVLPNMPGVAAQLVKSFNDDRVGLGELAELIGQDPALSAKVLRLANSARYSPLRSVSSLREAAASLGMTMLRNLSLATSLSGAFPRAAGLDPDRFWRHAMTSAQHAVLLSRGALLDADTAYLGGLMLRTGQLLMAQIDKAGVAEVEQSLTTAGGRFAAEQARWQCSHADVTAELARRWQFPDTLVAAFQASAAPLQAQPYTGLGTVLHLAEALADAAEMERDPAEVVQGHCAELLARLRIKPEWLLAQLAEAASPDEELALMR</sequence>